<protein>
    <recommendedName>
        <fullName evidence="2">Heterokaryon incompatibility domain-containing protein</fullName>
    </recommendedName>
</protein>
<feature type="region of interest" description="Disordered" evidence="1">
    <location>
        <begin position="30"/>
        <end position="53"/>
    </location>
</feature>
<keyword evidence="4" id="KW-1185">Reference proteome</keyword>
<feature type="compositionally biased region" description="Basic and acidic residues" evidence="1">
    <location>
        <begin position="1430"/>
        <end position="1440"/>
    </location>
</feature>
<proteinExistence type="predicted"/>
<feature type="compositionally biased region" description="Acidic residues" evidence="1">
    <location>
        <begin position="1601"/>
        <end position="1614"/>
    </location>
</feature>
<dbReference type="InterPro" id="IPR052957">
    <property type="entry name" value="Auxin_embryo_med"/>
</dbReference>
<organism evidence="3 4">
    <name type="scientific">Schizothecium vesticola</name>
    <dbReference type="NCBI Taxonomy" id="314040"/>
    <lineage>
        <taxon>Eukaryota</taxon>
        <taxon>Fungi</taxon>
        <taxon>Dikarya</taxon>
        <taxon>Ascomycota</taxon>
        <taxon>Pezizomycotina</taxon>
        <taxon>Sordariomycetes</taxon>
        <taxon>Sordariomycetidae</taxon>
        <taxon>Sordariales</taxon>
        <taxon>Schizotheciaceae</taxon>
        <taxon>Schizothecium</taxon>
    </lineage>
</organism>
<dbReference type="Pfam" id="PF26639">
    <property type="entry name" value="Het-6_barrel"/>
    <property type="match status" value="1"/>
</dbReference>
<evidence type="ECO:0000313" key="3">
    <source>
        <dbReference type="EMBL" id="KAK0742885.1"/>
    </source>
</evidence>
<gene>
    <name evidence="3" type="ORF">B0T18DRAFT_172140</name>
</gene>
<feature type="compositionally biased region" description="Basic and acidic residues" evidence="1">
    <location>
        <begin position="1457"/>
        <end position="1474"/>
    </location>
</feature>
<dbReference type="InterPro" id="IPR036890">
    <property type="entry name" value="HATPase_C_sf"/>
</dbReference>
<feature type="domain" description="Heterokaryon incompatibility" evidence="2">
    <location>
        <begin position="1988"/>
        <end position="2140"/>
    </location>
</feature>
<dbReference type="PANTHER" id="PTHR32387:SF0">
    <property type="entry name" value="PROTEIN NO VEIN"/>
    <property type="match status" value="1"/>
</dbReference>
<feature type="compositionally biased region" description="Acidic residues" evidence="1">
    <location>
        <begin position="1301"/>
        <end position="1321"/>
    </location>
</feature>
<dbReference type="Pfam" id="PF06985">
    <property type="entry name" value="HET"/>
    <property type="match status" value="1"/>
</dbReference>
<dbReference type="SUPFAM" id="SSF55874">
    <property type="entry name" value="ATPase domain of HSP90 chaperone/DNA topoisomerase II/histidine kinase"/>
    <property type="match status" value="1"/>
</dbReference>
<evidence type="ECO:0000313" key="4">
    <source>
        <dbReference type="Proteomes" id="UP001172155"/>
    </source>
</evidence>
<dbReference type="PANTHER" id="PTHR32387">
    <property type="entry name" value="WU:FJ29H11"/>
    <property type="match status" value="1"/>
</dbReference>
<feature type="region of interest" description="Disordered" evidence="1">
    <location>
        <begin position="855"/>
        <end position="893"/>
    </location>
</feature>
<comment type="caution">
    <text evidence="3">The sequence shown here is derived from an EMBL/GenBank/DDBJ whole genome shotgun (WGS) entry which is preliminary data.</text>
</comment>
<feature type="compositionally biased region" description="Basic and acidic residues" evidence="1">
    <location>
        <begin position="1391"/>
        <end position="1414"/>
    </location>
</feature>
<accession>A0AA40EP25</accession>
<feature type="compositionally biased region" description="Basic and acidic residues" evidence="1">
    <location>
        <begin position="1542"/>
        <end position="1556"/>
    </location>
</feature>
<feature type="compositionally biased region" description="Polar residues" evidence="1">
    <location>
        <begin position="1523"/>
        <end position="1541"/>
    </location>
</feature>
<dbReference type="EMBL" id="JAUKUD010000005">
    <property type="protein sequence ID" value="KAK0742885.1"/>
    <property type="molecule type" value="Genomic_DNA"/>
</dbReference>
<name>A0AA40EP25_9PEZI</name>
<sequence>MASTSNKTSGSVTVLATTHDIQLPIRTAELHLSGKESEDPDEPGWWGNGRDQKLFPESEDQARSHIEWIRRTRKLDNPDANARALHAVLKQTTGGLYSDSMHFLLELVQNADDNTYRDDVVPSMTITYQHGDSASGGTLRIDTNENGFSSANIQSICSAGESTKADSDAFSDPDADRIGEKGVGFKAVFGAAHVVYISSGHYQFKFINDDDEILGIITPRWAPFPQPRLAGHTSILMELLPEYNQRLIEALRKLDPSLLLFLNRIMEVKVQLRELNRSPWTTSFRYDGPGLGKVGMSTAAIHHEQTITSYYVYGKTLSEKDLAPDKRRKGATSSHMQIVFPFQSLRAGDNPNPPTQSLFAFLPVRNYGLKFIVQADFLLVTSRESVDECPWNEALIANMPDIFVEAVTELNKREKTYMWLPFVPLGPYQDRLLATLPAQTIARLSVSPVLQSSLGELALPPSLTFAPEEFRDALKDPLLPSEVSGITYVSDNYPAGSLDVFKALGVVPLSNSVFVLGLQEFIRLHESRFRKMGNSWHCELAKALLTIYRSYRHRNELIRLRIAPVLGYNGKQTPAEDCDWLSVDSGYLVLPTSRDTPRIPTGLGMFEIHQEVGHIGDRQRLLYYLDANHYDDKAICKIITDRHESEDFDPKGQTVDDLISQALFLKATRWRPVEERTPPFWFATTKGTRCLGTDLYIDVVSTDEPFSASFVFESCKSNFNFLHENYAKTMGPFGTDWTSYLKKSLGVETAPRMTSLVNLETKDYQLSNDMRHLASFDAGMVLRLLRHSWDATYKRWFVEGTTVRPGETLPSLKSMRQMRDEISRMKVRCVGGATDELRNTFIPRKTVNLGVEIAAQDNDPQSGDPDTVVGAEPGLKEERQPSSLGSKPALDVSDPEDKGWDFLETFGVVVKVDVRVFLSHLQQLGESANLTKNNVVAIYELIEHVAEDKDTQYIRDLFATENLIFLSAEDGFADGGRWVALSSCVWDGPTCLKRTPRLKRLYPRLFTLFYRILGCPSAELEHMAWEAQMIDETDNLHHIEDVFTAICMRLPTTYLPSPTQVAVLAPLKKARIFPTRLGLESTKTFQLKTASDEDEWFVPDDQRSSFHFEDQLSFLALDRKSLSLFKPLFEGLGVRNRLLSVAARCEAVVGGQNKTGGHLYGRWLRKRIRFVIALIPPSIPNRAKTIRQLQAMKFRRADIVTIRWTVEGFGRKTSVAAKEAGHAALTISKGGELALYMVDPDPRSGHYFDETAMELARFCGIGDAVHSIRLLRALAEPNRKRTEERLESHGYEFAPGRPEDGPDTDDPPCQEDIEVEDEDPEVAQPAETKTKPGEGAAAPKVKTEPGTAPGTATTTKSDVTPPSEIEPEQTDNPASEIVGSEEPENPVPQDAKSEKIDRSISETVEEAKLKRNGTEAELGTAPNTQSKTKTLSEVKNERTAHPAPQEVKPRKSAKPAPHSEKFEKVKPKKTEAKTEPGTALIKGSESGTPLEAKLENTDNPAVEKFQPKKTGKPISEAPPVVSATASEQGSEASDLSGQAENARQKADEGGKQDTDHPAAAFPEIEQPDSGDPKPTEMPQPPTAPLQTRMSWASGIEHESEYETAQEEETTSEEEPSVKGSRRSSISTDGGSDEEISVHETPNPSQLKWEVAEDEDTECEETEERAEEEKITKPLGGKAPDNECDVAQGQWQSGPVHPAIVAVDLSQKGSRVDDDIAPRADGADGFLNISKGWIIAPPTVTVLVGERAEERTKYLGELFVSRFLEELLGKEFYDANEHWTSTLRVRDYHSKFHPEHMPQDVSTFTIKDKSGKLRRELVQSGCVDPKQLSDIVEFHIQVVTTTLGLATDFTVSNWQVQKMRRMTLRKGKRYRRAYVLARVYGISKVAGIDMFLDPWHLMEKEAIILESHSHFCGSIHRPSHAAIHKEYVIETRREQSAIYHGFDLKQGEIRVIKLDLLRGEDGAVESGNLDSQPLSGSFEVVARDKPPPYCAISYVWGPPSSGPNGNTFRTPQGVISITESLTACLKCLRRKGVETYIWVDALCINQSDNDEKSIQIRSLGSVYRRSERVIIWMGETGLHDERSPGVDWLKGAHTPTCQTAGRCDMTKNSESGIYERDHRWGSVLSILTKQEWFVRTWIIQELVLGKNTTIVYGQSEIGWDCFMASLFKGGDAILEKATPAMALHLTRERHRKGRKFRFLELLELFSYTQATEPRDKLFAHLSMAYDVEEPIFNPDYKSRVEMVLEKYARGLVRSKRTLELLRWAGSGKSAAFCSWIPNFLNHRFARSIATWKGGENGFHAGKNRPAVATVKSLTKSSKQELKIERPGVHPPPVLEIAGHIIGTVDGCFPLQMGNTDIEVTFPKAYADIREYAASIRNSYKFPAGSDTGPQAVDEMMVRTMIGDARGPRTKSDWAVRFGEAKAGPAQPEMLWPAGFERTILELELSEDGHRSLNGPAESQGLMTAYWQTVAAFTRRIPEAAFVTVLPARAGEQQPLYAGIAPRRAAAGDVVFVANSAAVPFVLRKQGDQPYYKLVGECYLDGVMYGPPAWVERAREDLLWIV</sequence>
<dbReference type="Gene3D" id="3.30.565.10">
    <property type="entry name" value="Histidine kinase-like ATPase, C-terminal domain"/>
    <property type="match status" value="1"/>
</dbReference>
<evidence type="ECO:0000259" key="2">
    <source>
        <dbReference type="Pfam" id="PF06985"/>
    </source>
</evidence>
<dbReference type="Proteomes" id="UP001172155">
    <property type="component" value="Unassembled WGS sequence"/>
</dbReference>
<feature type="compositionally biased region" description="Acidic residues" evidence="1">
    <location>
        <begin position="1651"/>
        <end position="1665"/>
    </location>
</feature>
<dbReference type="InterPro" id="IPR010730">
    <property type="entry name" value="HET"/>
</dbReference>
<feature type="region of interest" description="Disordered" evidence="1">
    <location>
        <begin position="1279"/>
        <end position="1687"/>
    </location>
</feature>
<reference evidence="3" key="1">
    <citation type="submission" date="2023-06" db="EMBL/GenBank/DDBJ databases">
        <title>Genome-scale phylogeny and comparative genomics of the fungal order Sordariales.</title>
        <authorList>
            <consortium name="Lawrence Berkeley National Laboratory"/>
            <person name="Hensen N."/>
            <person name="Bonometti L."/>
            <person name="Westerberg I."/>
            <person name="Brannstrom I.O."/>
            <person name="Guillou S."/>
            <person name="Cros-Aarteil S."/>
            <person name="Calhoun S."/>
            <person name="Haridas S."/>
            <person name="Kuo A."/>
            <person name="Mondo S."/>
            <person name="Pangilinan J."/>
            <person name="Riley R."/>
            <person name="LaButti K."/>
            <person name="Andreopoulos B."/>
            <person name="Lipzen A."/>
            <person name="Chen C."/>
            <person name="Yanf M."/>
            <person name="Daum C."/>
            <person name="Ng V."/>
            <person name="Clum A."/>
            <person name="Steindorff A."/>
            <person name="Ohm R."/>
            <person name="Martin F."/>
            <person name="Silar P."/>
            <person name="Natvig D."/>
            <person name="Lalanne C."/>
            <person name="Gautier V."/>
            <person name="Ament-velasquez S.L."/>
            <person name="Kruys A."/>
            <person name="Hutchinson M.I."/>
            <person name="Powell A.J."/>
            <person name="Barry K."/>
            <person name="Miller A.N."/>
            <person name="Grigoriev I.V."/>
            <person name="Debuchy R."/>
            <person name="Gladieux P."/>
            <person name="Thoren M.H."/>
            <person name="Johannesson H."/>
        </authorList>
    </citation>
    <scope>NUCLEOTIDE SEQUENCE</scope>
    <source>
        <strain evidence="3">SMH3187-1</strain>
    </source>
</reference>
<evidence type="ECO:0000256" key="1">
    <source>
        <dbReference type="SAM" id="MobiDB-lite"/>
    </source>
</evidence>
<feature type="compositionally biased region" description="Low complexity" evidence="1">
    <location>
        <begin position="1345"/>
        <end position="1355"/>
    </location>
</feature>
<feature type="compositionally biased region" description="Basic and acidic residues" evidence="1">
    <location>
        <begin position="1279"/>
        <end position="1290"/>
    </location>
</feature>